<accession>A0A127M3I1</accession>
<dbReference type="EMBL" id="CP014544">
    <property type="protein sequence ID" value="AMO67778.1"/>
    <property type="molecule type" value="Genomic_DNA"/>
</dbReference>
<dbReference type="STRING" id="1470434.AZF00_05460"/>
<evidence type="ECO:0000313" key="5">
    <source>
        <dbReference type="Proteomes" id="UP000074119"/>
    </source>
</evidence>
<feature type="compositionally biased region" description="Basic and acidic residues" evidence="3">
    <location>
        <begin position="300"/>
        <end position="328"/>
    </location>
</feature>
<proteinExistence type="predicted"/>
<evidence type="ECO:0000313" key="4">
    <source>
        <dbReference type="EMBL" id="AMO67778.1"/>
    </source>
</evidence>
<dbReference type="GO" id="GO:0046872">
    <property type="term" value="F:metal ion binding"/>
    <property type="evidence" value="ECO:0007669"/>
    <property type="project" value="UniProtKB-KW"/>
</dbReference>
<name>A0A127M3I1_9GAMM</name>
<evidence type="ECO:0000256" key="3">
    <source>
        <dbReference type="SAM" id="MobiDB-lite"/>
    </source>
</evidence>
<evidence type="ECO:0000256" key="1">
    <source>
        <dbReference type="ARBA" id="ARBA00022723"/>
    </source>
</evidence>
<dbReference type="GO" id="GO:0016829">
    <property type="term" value="F:lyase activity"/>
    <property type="evidence" value="ECO:0007669"/>
    <property type="project" value="UniProtKB-KW"/>
</dbReference>
<dbReference type="CDD" id="cd03414">
    <property type="entry name" value="CbiX_SirB_C"/>
    <property type="match status" value="1"/>
</dbReference>
<dbReference type="SUPFAM" id="SSF53800">
    <property type="entry name" value="Chelatase"/>
    <property type="match status" value="1"/>
</dbReference>
<protein>
    <submittedName>
        <fullName evidence="4">Sirohydrochlorin cobaltochelatase</fullName>
    </submittedName>
</protein>
<dbReference type="KEGG" id="zal:AZF00_05460"/>
<organism evidence="4 5">
    <name type="scientific">Zhongshania aliphaticivorans</name>
    <dbReference type="NCBI Taxonomy" id="1470434"/>
    <lineage>
        <taxon>Bacteria</taxon>
        <taxon>Pseudomonadati</taxon>
        <taxon>Pseudomonadota</taxon>
        <taxon>Gammaproteobacteria</taxon>
        <taxon>Cellvibrionales</taxon>
        <taxon>Spongiibacteraceae</taxon>
        <taxon>Zhongshania</taxon>
    </lineage>
</organism>
<reference evidence="4 5" key="1">
    <citation type="submission" date="2015-12" db="EMBL/GenBank/DDBJ databases">
        <authorList>
            <person name="Shamseldin A."/>
            <person name="Moawad H."/>
            <person name="Abd El-Rahim W.M."/>
            <person name="Sadowsky M.J."/>
        </authorList>
    </citation>
    <scope>NUCLEOTIDE SEQUENCE [LARGE SCALE GENOMIC DNA]</scope>
    <source>
        <strain evidence="4 5">SM2</strain>
    </source>
</reference>
<dbReference type="InterPro" id="IPR050963">
    <property type="entry name" value="Sirohydro_Cobaltochel/CbiX"/>
</dbReference>
<dbReference type="Proteomes" id="UP000074119">
    <property type="component" value="Chromosome"/>
</dbReference>
<dbReference type="PANTHER" id="PTHR33542:SF3">
    <property type="entry name" value="SIROHYDROCHLORIN FERROCHELATASE, CHLOROPLASTIC"/>
    <property type="match status" value="1"/>
</dbReference>
<dbReference type="CDD" id="cd03416">
    <property type="entry name" value="CbiX_SirB_N"/>
    <property type="match status" value="1"/>
</dbReference>
<gene>
    <name evidence="4" type="ORF">AZF00_05460</name>
</gene>
<dbReference type="PANTHER" id="PTHR33542">
    <property type="entry name" value="SIROHYDROCHLORIN FERROCHELATASE, CHLOROPLASTIC"/>
    <property type="match status" value="1"/>
</dbReference>
<dbReference type="AlphaFoldDB" id="A0A127M3I1"/>
<keyword evidence="1" id="KW-0479">Metal-binding</keyword>
<sequence>MTNLENLPNNCGLLICGHGSRAKIAEQEFSLLAKNLRQRYPKLKIEYGFLEYSAPNIHMALDALREQGVKTIYAVPGMLFAATHAQNDIPSVLTSYQQKHPDLHIHYGRELGLHSNMIAAFQQRILNSLGHTEIPAPGALYDTMLVVVGRGTSVVNANADAAKLCRIAAESLGFGWSETVYSGVTFPSVGRGLEMACKLGFKKIVVAPYFLFGGRLIDRIHSYIDKVAAEQPEVQFIKADYLRDHPKVIDTFVARFAETMNGSQQQTGLLADFSARLARGEVDLHHHHAEYQEPNAAYQHSHDHDHPHSHSHEHEHSHEYEKQHEHGHSHARYQHIAHPHGPRTMINDNVCCCFMSQFPAELIAEEQARKPALDGIPACKKRSA</sequence>
<evidence type="ECO:0000256" key="2">
    <source>
        <dbReference type="ARBA" id="ARBA00023239"/>
    </source>
</evidence>
<feature type="region of interest" description="Disordered" evidence="3">
    <location>
        <begin position="298"/>
        <end position="332"/>
    </location>
</feature>
<dbReference type="Pfam" id="PF01903">
    <property type="entry name" value="CbiX"/>
    <property type="match status" value="2"/>
</dbReference>
<dbReference type="InterPro" id="IPR002762">
    <property type="entry name" value="CbiX-like"/>
</dbReference>
<dbReference type="RefSeq" id="WP_008246589.1">
    <property type="nucleotide sequence ID" value="NZ_CP014544.1"/>
</dbReference>
<dbReference type="Gene3D" id="3.40.50.1400">
    <property type="match status" value="2"/>
</dbReference>
<keyword evidence="2" id="KW-0456">Lyase</keyword>